<sequence length="85" mass="10025">METPMTIQLDSKQKSELTHTLQKYLQDELDVELGQFDTEFLVDFISKKFGAVYYNKGIEDAQKVMERKMLDISDELYEIEQIVEI</sequence>
<dbReference type="KEGG" id="vsp:VS_II0791"/>
<dbReference type="EMBL" id="FM954973">
    <property type="protein sequence ID" value="CAV26536.1"/>
    <property type="molecule type" value="Genomic_DNA"/>
</dbReference>
<dbReference type="HOGENOM" id="CLU_157964_2_1_6"/>
<protein>
    <recommendedName>
        <fullName evidence="3">DUF2164 domain-containing protein</fullName>
    </recommendedName>
</protein>
<gene>
    <name evidence="1" type="ordered locus">VS_II0791</name>
</gene>
<dbReference type="Proteomes" id="UP000009100">
    <property type="component" value="Chromosome 2"/>
</dbReference>
<evidence type="ECO:0000313" key="2">
    <source>
        <dbReference type="Proteomes" id="UP000009100"/>
    </source>
</evidence>
<proteinExistence type="predicted"/>
<evidence type="ECO:0008006" key="3">
    <source>
        <dbReference type="Google" id="ProtNLM"/>
    </source>
</evidence>
<evidence type="ECO:0000313" key="1">
    <source>
        <dbReference type="EMBL" id="CAV26536.1"/>
    </source>
</evidence>
<dbReference type="InterPro" id="IPR018680">
    <property type="entry name" value="DUF2164"/>
</dbReference>
<accession>B7VSH4</accession>
<dbReference type="STRING" id="575788.VS_II0791"/>
<dbReference type="Pfam" id="PF09932">
    <property type="entry name" value="DUF2164"/>
    <property type="match status" value="1"/>
</dbReference>
<dbReference type="eggNOG" id="COG5460">
    <property type="taxonomic scope" value="Bacteria"/>
</dbReference>
<dbReference type="AlphaFoldDB" id="B7VSH4"/>
<reference evidence="1 2" key="1">
    <citation type="submission" date="2009-02" db="EMBL/GenBank/DDBJ databases">
        <title>Vibrio splendidus str. LGP32 complete genome.</title>
        <authorList>
            <person name="Mazel D."/>
            <person name="Le Roux F."/>
        </authorList>
    </citation>
    <scope>NUCLEOTIDE SEQUENCE [LARGE SCALE GENOMIC DNA]</scope>
    <source>
        <strain evidence="1 2">LGP32</strain>
    </source>
</reference>
<organism evidence="1 2">
    <name type="scientific">Vibrio atlanticus (strain LGP32)</name>
    <name type="common">Vibrio splendidus (strain Mel32)</name>
    <dbReference type="NCBI Taxonomy" id="575788"/>
    <lineage>
        <taxon>Bacteria</taxon>
        <taxon>Pseudomonadati</taxon>
        <taxon>Pseudomonadota</taxon>
        <taxon>Gammaproteobacteria</taxon>
        <taxon>Vibrionales</taxon>
        <taxon>Vibrionaceae</taxon>
        <taxon>Vibrio</taxon>
    </lineage>
</organism>
<name>B7VSH4_VIBA3</name>